<dbReference type="InterPro" id="IPR011008">
    <property type="entry name" value="Dimeric_a/b-barrel"/>
</dbReference>
<evidence type="ECO:0000259" key="1">
    <source>
        <dbReference type="Pfam" id="PF03992"/>
    </source>
</evidence>
<keyword evidence="2" id="KW-0503">Monooxygenase</keyword>
<proteinExistence type="predicted"/>
<dbReference type="SUPFAM" id="SSF54909">
    <property type="entry name" value="Dimeric alpha+beta barrel"/>
    <property type="match status" value="1"/>
</dbReference>
<reference evidence="2 3" key="1">
    <citation type="submission" date="2020-07" db="EMBL/GenBank/DDBJ databases">
        <title>Sequencing the genomes of 1000 actinobacteria strains.</title>
        <authorList>
            <person name="Klenk H.-P."/>
        </authorList>
    </citation>
    <scope>NUCLEOTIDE SEQUENCE [LARGE SCALE GENOMIC DNA]</scope>
    <source>
        <strain evidence="2 3">DSM 24662</strain>
    </source>
</reference>
<accession>A0A7Y9GR08</accession>
<dbReference type="RefSeq" id="WP_179489656.1">
    <property type="nucleotide sequence ID" value="NZ_JACCBV010000001.1"/>
</dbReference>
<organism evidence="2 3">
    <name type="scientific">Microbacterium immunditiarum</name>
    <dbReference type="NCBI Taxonomy" id="337480"/>
    <lineage>
        <taxon>Bacteria</taxon>
        <taxon>Bacillati</taxon>
        <taxon>Actinomycetota</taxon>
        <taxon>Actinomycetes</taxon>
        <taxon>Micrococcales</taxon>
        <taxon>Microbacteriaceae</taxon>
        <taxon>Microbacterium</taxon>
    </lineage>
</organism>
<dbReference type="Pfam" id="PF03992">
    <property type="entry name" value="ABM"/>
    <property type="match status" value="1"/>
</dbReference>
<keyword evidence="3" id="KW-1185">Reference proteome</keyword>
<dbReference type="AlphaFoldDB" id="A0A7Y9GR08"/>
<sequence length="129" mass="14024">MPPLTFIASYRVVPGHLEDIRALAIEYADLVEREEPRCRSLRLHFSDDGSRFVHLAEMRDSEAMESHLALVGAFIERSGDDLIAEHLIVIGEPGPRLQGALERNSAAGTTIAVFEPAGLGFDCLPALAG</sequence>
<comment type="caution">
    <text evidence="2">The sequence shown here is derived from an EMBL/GenBank/DDBJ whole genome shotgun (WGS) entry which is preliminary data.</text>
</comment>
<gene>
    <name evidence="2" type="ORF">BJ991_002013</name>
</gene>
<protein>
    <submittedName>
        <fullName evidence="2">Quinol monooxygenase YgiN</fullName>
    </submittedName>
</protein>
<evidence type="ECO:0000313" key="2">
    <source>
        <dbReference type="EMBL" id="NYE19985.1"/>
    </source>
</evidence>
<dbReference type="Proteomes" id="UP000576969">
    <property type="component" value="Unassembled WGS sequence"/>
</dbReference>
<dbReference type="GO" id="GO:0004497">
    <property type="term" value="F:monooxygenase activity"/>
    <property type="evidence" value="ECO:0007669"/>
    <property type="project" value="UniProtKB-KW"/>
</dbReference>
<feature type="domain" description="ABM" evidence="1">
    <location>
        <begin position="4"/>
        <end position="69"/>
    </location>
</feature>
<dbReference type="Gene3D" id="3.30.70.100">
    <property type="match status" value="1"/>
</dbReference>
<keyword evidence="2" id="KW-0560">Oxidoreductase</keyword>
<dbReference type="EMBL" id="JACCBV010000001">
    <property type="protein sequence ID" value="NYE19985.1"/>
    <property type="molecule type" value="Genomic_DNA"/>
</dbReference>
<name>A0A7Y9GR08_9MICO</name>
<evidence type="ECO:0000313" key="3">
    <source>
        <dbReference type="Proteomes" id="UP000576969"/>
    </source>
</evidence>
<dbReference type="InterPro" id="IPR007138">
    <property type="entry name" value="ABM_dom"/>
</dbReference>